<dbReference type="RefSeq" id="WP_129048690.1">
    <property type="nucleotide sequence ID" value="NZ_SDHX01000002.1"/>
</dbReference>
<dbReference type="Pfam" id="PF08668">
    <property type="entry name" value="HDOD"/>
    <property type="match status" value="1"/>
</dbReference>
<dbReference type="SUPFAM" id="SSF55781">
    <property type="entry name" value="GAF domain-like"/>
    <property type="match status" value="1"/>
</dbReference>
<evidence type="ECO:0000256" key="1">
    <source>
        <dbReference type="SAM" id="MobiDB-lite"/>
    </source>
</evidence>
<dbReference type="InterPro" id="IPR013976">
    <property type="entry name" value="HDOD"/>
</dbReference>
<dbReference type="Proteomes" id="UP000290218">
    <property type="component" value="Unassembled WGS sequence"/>
</dbReference>
<dbReference type="InterPro" id="IPR052340">
    <property type="entry name" value="RNase_Y/CdgJ"/>
</dbReference>
<dbReference type="InterPro" id="IPR029016">
    <property type="entry name" value="GAF-like_dom_sf"/>
</dbReference>
<evidence type="ECO:0000313" key="4">
    <source>
        <dbReference type="Proteomes" id="UP000290218"/>
    </source>
</evidence>
<accession>A0A4Q1C406</accession>
<dbReference type="Gene3D" id="1.10.3210.10">
    <property type="entry name" value="Hypothetical protein af1432"/>
    <property type="match status" value="1"/>
</dbReference>
<evidence type="ECO:0000259" key="2">
    <source>
        <dbReference type="PROSITE" id="PS51833"/>
    </source>
</evidence>
<keyword evidence="4" id="KW-1185">Reference proteome</keyword>
<name>A0A4Q1C406_9BACT</name>
<feature type="domain" description="HDOD" evidence="2">
    <location>
        <begin position="23"/>
        <end position="217"/>
    </location>
</feature>
<dbReference type="PANTHER" id="PTHR33525">
    <property type="match status" value="1"/>
</dbReference>
<dbReference type="Gene3D" id="3.30.450.40">
    <property type="match status" value="1"/>
</dbReference>
<comment type="caution">
    <text evidence="3">The sequence shown here is derived from an EMBL/GenBank/DDBJ whole genome shotgun (WGS) entry which is preliminary data.</text>
</comment>
<dbReference type="PROSITE" id="PS51833">
    <property type="entry name" value="HDOD"/>
    <property type="match status" value="1"/>
</dbReference>
<sequence length="547" mass="58095">MLVPLTPRQTTDMAAAALSSGRGAGLPELLELVQTLASKMERISIAELAELIEQDPVVATRLVSMANLIALNPGMKQLTGVPHAIHQIGFQRVRGLAMSLLLLKSSGERQNPPEQRQAASRALCAGLIAQACARQISAVDPDMVFACATLRQIGRIVLPVVSLEHYKAAVAAAGTKSEDAAFRQFFGLAPLELSRELLKTYALPAEIRHALVEFHPGGSDDAAPSSHAERLTGLAEYGNRLTRIVLDVTLDDSAYAAETTQLAKTFGAILPNVSELLVQTLDFAGERLAQFMQVPGVSSAPEVMLRRIRSRLPKPETVVQAPAPLETAGEPVAASALSAAPTVTASTTPFPEVAVAPRPPATSSEVSTAPPREVLPEAITLVPEPVRTVTPDEPWLEVLRPVRDGFAADDCAVFLRAAPDGPFILADGVGAFATHHLDIASVHPAEKTVFSIALARREAVVIHDSRTATILPYLPAWFQGDTHTPAAFVLVPLPAGDQVGGLVLIGWSHARRIELTPGHEALLNLLRTSAQRLITATKPSAVIARTA</sequence>
<dbReference type="EMBL" id="SDHX01000002">
    <property type="protein sequence ID" value="RXK53102.1"/>
    <property type="molecule type" value="Genomic_DNA"/>
</dbReference>
<protein>
    <submittedName>
        <fullName evidence="3">HDOD domain-containing protein</fullName>
    </submittedName>
</protein>
<proteinExistence type="predicted"/>
<dbReference type="SUPFAM" id="SSF109604">
    <property type="entry name" value="HD-domain/PDEase-like"/>
    <property type="match status" value="1"/>
</dbReference>
<gene>
    <name evidence="3" type="ORF">ESB00_15450</name>
</gene>
<feature type="region of interest" description="Disordered" evidence="1">
    <location>
        <begin position="350"/>
        <end position="369"/>
    </location>
</feature>
<dbReference type="PANTHER" id="PTHR33525:SF5">
    <property type="entry name" value="TWO COMPONENT SIGNAL TRANSDUCTION SYSTEM RESPONSE REGULATOR"/>
    <property type="match status" value="1"/>
</dbReference>
<dbReference type="OrthoDB" id="183623at2"/>
<organism evidence="3 4">
    <name type="scientific">Oleiharenicola lentus</name>
    <dbReference type="NCBI Taxonomy" id="2508720"/>
    <lineage>
        <taxon>Bacteria</taxon>
        <taxon>Pseudomonadati</taxon>
        <taxon>Verrucomicrobiota</taxon>
        <taxon>Opitutia</taxon>
        <taxon>Opitutales</taxon>
        <taxon>Opitutaceae</taxon>
        <taxon>Oleiharenicola</taxon>
    </lineage>
</organism>
<dbReference type="AlphaFoldDB" id="A0A4Q1C406"/>
<evidence type="ECO:0000313" key="3">
    <source>
        <dbReference type="EMBL" id="RXK53102.1"/>
    </source>
</evidence>
<reference evidence="3 4" key="1">
    <citation type="submission" date="2019-01" db="EMBL/GenBank/DDBJ databases">
        <title>Lacunisphaera sp. strain TWA-58.</title>
        <authorList>
            <person name="Chen W.-M."/>
        </authorList>
    </citation>
    <scope>NUCLEOTIDE SEQUENCE [LARGE SCALE GENOMIC DNA]</scope>
    <source>
        <strain evidence="3 4">TWA-58</strain>
    </source>
</reference>